<evidence type="ECO:0000256" key="2">
    <source>
        <dbReference type="ARBA" id="ARBA00004141"/>
    </source>
</evidence>
<dbReference type="PANTHER" id="PTHR45627:SF23">
    <property type="entry name" value="AT30656P-RELATED"/>
    <property type="match status" value="1"/>
</dbReference>
<dbReference type="Gene3D" id="3.30.70.1230">
    <property type="entry name" value="Nucleotide cyclase"/>
    <property type="match status" value="2"/>
</dbReference>
<keyword evidence="11" id="KW-0456">Lyase</keyword>
<evidence type="ECO:0000256" key="1">
    <source>
        <dbReference type="ARBA" id="ARBA00001593"/>
    </source>
</evidence>
<dbReference type="SMART" id="SM00044">
    <property type="entry name" value="CYCc"/>
    <property type="match status" value="2"/>
</dbReference>
<comment type="subcellular location">
    <subcellularLocation>
        <location evidence="2">Membrane</location>
        <topology evidence="2">Multi-pass membrane protein</topology>
    </subcellularLocation>
</comment>
<keyword evidence="9 12" id="KW-1133">Transmembrane helix</keyword>
<dbReference type="GO" id="GO:0007189">
    <property type="term" value="P:adenylate cyclase-activating G protein-coupled receptor signaling pathway"/>
    <property type="evidence" value="ECO:0007669"/>
    <property type="project" value="TreeGrafter"/>
</dbReference>
<feature type="domain" description="Guanylate cyclase" evidence="13">
    <location>
        <begin position="734"/>
        <end position="901"/>
    </location>
</feature>
<evidence type="ECO:0000256" key="4">
    <source>
        <dbReference type="ARBA" id="ARBA00022692"/>
    </source>
</evidence>
<feature type="transmembrane region" description="Helical" evidence="12">
    <location>
        <begin position="36"/>
        <end position="55"/>
    </location>
</feature>
<feature type="transmembrane region" description="Helical" evidence="12">
    <location>
        <begin position="12"/>
        <end position="29"/>
    </location>
</feature>
<dbReference type="AlphaFoldDB" id="A0A6J2TC20"/>
<proteinExistence type="predicted"/>
<accession>A0A6J2TC20</accession>
<dbReference type="CDD" id="cd07302">
    <property type="entry name" value="CHD"/>
    <property type="match status" value="2"/>
</dbReference>
<keyword evidence="10 12" id="KW-0472">Membrane</keyword>
<dbReference type="SUPFAM" id="SSF55073">
    <property type="entry name" value="Nucleotide cyclase"/>
    <property type="match status" value="2"/>
</dbReference>
<feature type="transmembrane region" description="Helical" evidence="12">
    <location>
        <begin position="591"/>
        <end position="612"/>
    </location>
</feature>
<evidence type="ECO:0000256" key="3">
    <source>
        <dbReference type="ARBA" id="ARBA00012201"/>
    </source>
</evidence>
<dbReference type="GeneID" id="115622754"/>
<comment type="catalytic activity">
    <reaction evidence="1">
        <text>ATP = 3',5'-cyclic AMP + diphosphate</text>
        <dbReference type="Rhea" id="RHEA:15389"/>
        <dbReference type="ChEBI" id="CHEBI:30616"/>
        <dbReference type="ChEBI" id="CHEBI:33019"/>
        <dbReference type="ChEBI" id="CHEBI:58165"/>
        <dbReference type="EC" id="4.6.1.1"/>
    </reaction>
</comment>
<evidence type="ECO:0000256" key="10">
    <source>
        <dbReference type="ARBA" id="ARBA00023136"/>
    </source>
</evidence>
<keyword evidence="5" id="KW-0479">Metal-binding</keyword>
<evidence type="ECO:0000313" key="15">
    <source>
        <dbReference type="RefSeq" id="XP_030372668.1"/>
    </source>
</evidence>
<evidence type="ECO:0000256" key="8">
    <source>
        <dbReference type="ARBA" id="ARBA00022842"/>
    </source>
</evidence>
<feature type="transmembrane region" description="Helical" evidence="12">
    <location>
        <begin position="479"/>
        <end position="502"/>
    </location>
</feature>
<dbReference type="GO" id="GO:0005886">
    <property type="term" value="C:plasma membrane"/>
    <property type="evidence" value="ECO:0007669"/>
    <property type="project" value="TreeGrafter"/>
</dbReference>
<keyword evidence="8" id="KW-0460">Magnesium</keyword>
<reference evidence="15" key="1">
    <citation type="submission" date="2025-08" db="UniProtKB">
        <authorList>
            <consortium name="RefSeq"/>
        </authorList>
    </citation>
    <scope>IDENTIFICATION</scope>
    <source>
        <strain evidence="15">11010-0011.00</strain>
        <tissue evidence="15">Whole body</tissue>
    </source>
</reference>
<dbReference type="OrthoDB" id="10006362at2759"/>
<name>A0A6J2TC20_DROLE</name>
<dbReference type="PANTHER" id="PTHR45627">
    <property type="entry name" value="ADENYLATE CYCLASE TYPE 1"/>
    <property type="match status" value="1"/>
</dbReference>
<evidence type="ECO:0000256" key="9">
    <source>
        <dbReference type="ARBA" id="ARBA00022989"/>
    </source>
</evidence>
<dbReference type="EC" id="4.6.1.1" evidence="3"/>
<keyword evidence="7" id="KW-0067">ATP-binding</keyword>
<dbReference type="GO" id="GO:0005524">
    <property type="term" value="F:ATP binding"/>
    <property type="evidence" value="ECO:0007669"/>
    <property type="project" value="UniProtKB-KW"/>
</dbReference>
<feature type="domain" description="Guanylate cyclase" evidence="13">
    <location>
        <begin position="171"/>
        <end position="303"/>
    </location>
</feature>
<dbReference type="FunFam" id="3.30.70.1230:FF:000024">
    <property type="entry name" value="ACXA, isoform A"/>
    <property type="match status" value="1"/>
</dbReference>
<evidence type="ECO:0000256" key="12">
    <source>
        <dbReference type="SAM" id="Phobius"/>
    </source>
</evidence>
<dbReference type="GO" id="GO:0009190">
    <property type="term" value="P:cyclic nucleotide biosynthetic process"/>
    <property type="evidence" value="ECO:0007669"/>
    <property type="project" value="InterPro"/>
</dbReference>
<keyword evidence="14" id="KW-1185">Reference proteome</keyword>
<keyword evidence="6" id="KW-0547">Nucleotide-binding</keyword>
<gene>
    <name evidence="15" type="primary">LOC115622754</name>
</gene>
<evidence type="ECO:0000259" key="13">
    <source>
        <dbReference type="PROSITE" id="PS50125"/>
    </source>
</evidence>
<dbReference type="InterPro" id="IPR029787">
    <property type="entry name" value="Nucleotide_cyclase"/>
</dbReference>
<dbReference type="PROSITE" id="PS50125">
    <property type="entry name" value="GUANYLATE_CYCLASE_2"/>
    <property type="match status" value="2"/>
</dbReference>
<dbReference type="InterPro" id="IPR001054">
    <property type="entry name" value="A/G_cyclase"/>
</dbReference>
<feature type="transmembrane region" description="Helical" evidence="12">
    <location>
        <begin position="451"/>
        <end position="473"/>
    </location>
</feature>
<organism evidence="14 15">
    <name type="scientific">Drosophila lebanonensis</name>
    <name type="common">Fruit fly</name>
    <name type="synonym">Scaptodrosophila lebanonensis</name>
    <dbReference type="NCBI Taxonomy" id="7225"/>
    <lineage>
        <taxon>Eukaryota</taxon>
        <taxon>Metazoa</taxon>
        <taxon>Ecdysozoa</taxon>
        <taxon>Arthropoda</taxon>
        <taxon>Hexapoda</taxon>
        <taxon>Insecta</taxon>
        <taxon>Pterygota</taxon>
        <taxon>Neoptera</taxon>
        <taxon>Endopterygota</taxon>
        <taxon>Diptera</taxon>
        <taxon>Brachycera</taxon>
        <taxon>Muscomorpha</taxon>
        <taxon>Ephydroidea</taxon>
        <taxon>Drosophilidae</taxon>
        <taxon>Scaptodrosophila</taxon>
    </lineage>
</organism>
<evidence type="ECO:0000256" key="11">
    <source>
        <dbReference type="ARBA" id="ARBA00023239"/>
    </source>
</evidence>
<feature type="transmembrane region" description="Helical" evidence="12">
    <location>
        <begin position="538"/>
        <end position="562"/>
    </location>
</feature>
<evidence type="ECO:0000256" key="6">
    <source>
        <dbReference type="ARBA" id="ARBA00022741"/>
    </source>
</evidence>
<dbReference type="Proteomes" id="UP000504634">
    <property type="component" value="Unplaced"/>
</dbReference>
<feature type="transmembrane region" description="Helical" evidence="12">
    <location>
        <begin position="624"/>
        <end position="641"/>
    </location>
</feature>
<dbReference type="GO" id="GO:0035556">
    <property type="term" value="P:intracellular signal transduction"/>
    <property type="evidence" value="ECO:0007669"/>
    <property type="project" value="InterPro"/>
</dbReference>
<evidence type="ECO:0000256" key="5">
    <source>
        <dbReference type="ARBA" id="ARBA00022723"/>
    </source>
</evidence>
<dbReference type="GO" id="GO:0046872">
    <property type="term" value="F:metal ion binding"/>
    <property type="evidence" value="ECO:0007669"/>
    <property type="project" value="UniProtKB-KW"/>
</dbReference>
<keyword evidence="4 12" id="KW-0812">Transmembrane</keyword>
<dbReference type="RefSeq" id="XP_030372668.1">
    <property type="nucleotide sequence ID" value="XM_030516808.1"/>
</dbReference>
<sequence>MYHYYAEDIALGSFYDTYVLFMIYMFLPIPFIKPPLALGISVSMIYTGYFVYFMSSTYHYELTEISTYDYMSLDVAHYVCFNLLGAFFRYMSEIIIRSSFLDRHQYVLEDIWLRNARKQELKLLHNILPPQIARPIQDYIRNRIIADKDGVGHPNLIFERIISIQLHPLVSILYADVVNYTYLTTTLSVETLVSLLHDLYARFDMAAIRFKVQRIKFLGDCYYCVAGLVRSNPDHAKSCVELGLSMIRHIREVRYKSYREEWKVDIDMRIGVHSGDLFAGVVGKAKLQYDVWGTDVKIANRLESTGRAGYVHISKQVLHMLGDEYEVEPGPEGAVSDEFLKHHNIVTYLIKSGDPEILTDSTYSLKIIESWSVIGVSRENSLYDSASVELHNELHKMPVGGLKIMDLFSCKKVQKVEEVEEEEEKFRDMSLFWLHFRDPSHEWNYMRQPDYMFKISILLAWFIGVSLVVMQLIDQKNPSWITNVIDVVLLVGLSTLLFITWYKTICYCRHGDRELYTLTYSLFSHFIFRSADYIQKSLVVRMCIYMYVIIVYFAILSIMLAGCSRDEYEVLMIDSKLYHYDLDANMCFHPWVMSNMVSLIIGMSFIFTRIPFMAKTLVGGMETIIYMVLLFFQFEFIFHHSPTTNPFFFTEYAHSMLIVMTLVSMYLMERQTEFNNKVNFSWRVELMKKQRDAHLTNESILIMLNNILPSHVVNVYLTSLAKGELYYENYDMVAVMFASIKDFNIDLANLRLLNEIISEFDKLLSFYKDYYMVEKIKIVSCTYMAACGLDLALSDGISREYGSIKDEVERARQARASLGDQSQNNEEVVFVLTTFALDMMRTLWAFNNLYLMQHMPYDRALSTGIMSIGISCGQVMAGVVGASQPHYDIWGDPVNMASRMDSTGVPGKIQVTENTALILREFGIQCNYRGMTMVKGRGQIPTYFVGIDEDYYFKNHGDSARRPRHGDGQTRNFLLEQRESNAVPTDNIKNNDFQM</sequence>
<dbReference type="Pfam" id="PF00211">
    <property type="entry name" value="Guanylate_cyc"/>
    <property type="match status" value="2"/>
</dbReference>
<feature type="transmembrane region" description="Helical" evidence="12">
    <location>
        <begin position="647"/>
        <end position="667"/>
    </location>
</feature>
<evidence type="ECO:0000256" key="7">
    <source>
        <dbReference type="ARBA" id="ARBA00022840"/>
    </source>
</evidence>
<evidence type="ECO:0000313" key="14">
    <source>
        <dbReference type="Proteomes" id="UP000504634"/>
    </source>
</evidence>
<dbReference type="GO" id="GO:0004016">
    <property type="term" value="F:adenylate cyclase activity"/>
    <property type="evidence" value="ECO:0007669"/>
    <property type="project" value="UniProtKB-EC"/>
</dbReference>
<dbReference type="FunFam" id="3.30.70.1230:FF:000027">
    <property type="entry name" value="ACXA, isoform A"/>
    <property type="match status" value="1"/>
</dbReference>
<protein>
    <recommendedName>
        <fullName evidence="3">adenylate cyclase</fullName>
        <ecNumber evidence="3">4.6.1.1</ecNumber>
    </recommendedName>
</protein>